<keyword evidence="10" id="KW-0654">Proteoglycan</keyword>
<evidence type="ECO:0000256" key="20">
    <source>
        <dbReference type="SAM" id="Phobius"/>
    </source>
</evidence>
<feature type="chain" id="PRO_5034650010" description="Thrombomodulin" evidence="21">
    <location>
        <begin position="17"/>
        <end position="491"/>
    </location>
</feature>
<dbReference type="Pfam" id="PF12662">
    <property type="entry name" value="cEGF"/>
    <property type="match status" value="1"/>
</dbReference>
<dbReference type="InterPro" id="IPR000152">
    <property type="entry name" value="EGF-type_Asp/Asn_hydroxyl_site"/>
</dbReference>
<comment type="caution">
    <text evidence="18">Lacks conserved residue(s) required for the propagation of feature annotation.</text>
</comment>
<dbReference type="InterPro" id="IPR016186">
    <property type="entry name" value="C-type_lectin-like/link_sf"/>
</dbReference>
<evidence type="ECO:0000256" key="8">
    <source>
        <dbReference type="ARBA" id="ARBA00022734"/>
    </source>
</evidence>
<dbReference type="InterPro" id="IPR051505">
    <property type="entry name" value="C-type_lectin_domain"/>
</dbReference>
<evidence type="ECO:0000256" key="18">
    <source>
        <dbReference type="PROSITE-ProRule" id="PRU00076"/>
    </source>
</evidence>
<keyword evidence="4" id="KW-0597">Phosphoprotein</keyword>
<evidence type="ECO:0000256" key="4">
    <source>
        <dbReference type="ARBA" id="ARBA00022553"/>
    </source>
</evidence>
<dbReference type="SMART" id="SM00034">
    <property type="entry name" value="CLECT"/>
    <property type="match status" value="1"/>
</dbReference>
<protein>
    <recommendedName>
        <fullName evidence="2">Thrombomodulin</fullName>
    </recommendedName>
</protein>
<dbReference type="InterPro" id="IPR018097">
    <property type="entry name" value="EGF_Ca-bd_CS"/>
</dbReference>
<dbReference type="PROSITE" id="PS50041">
    <property type="entry name" value="C_TYPE_LECTIN_2"/>
    <property type="match status" value="1"/>
</dbReference>
<dbReference type="AlphaFoldDB" id="A0A8C6X064"/>
<evidence type="ECO:0000259" key="22">
    <source>
        <dbReference type="PROSITE" id="PS50026"/>
    </source>
</evidence>
<dbReference type="InterPro" id="IPR026823">
    <property type="entry name" value="cEGF"/>
</dbReference>
<evidence type="ECO:0000256" key="10">
    <source>
        <dbReference type="ARBA" id="ARBA00022974"/>
    </source>
</evidence>
<keyword evidence="6 20" id="KW-0812">Transmembrane</keyword>
<evidence type="ECO:0000256" key="17">
    <source>
        <dbReference type="ARBA" id="ARBA00046453"/>
    </source>
</evidence>
<dbReference type="PANTHER" id="PTHR14789">
    <property type="entry name" value="CHONDROLECTIN VARIANT CHODLFDELTAE"/>
    <property type="match status" value="1"/>
</dbReference>
<dbReference type="GO" id="GO:0016020">
    <property type="term" value="C:membrane"/>
    <property type="evidence" value="ECO:0007669"/>
    <property type="project" value="UniProtKB-SubCell"/>
</dbReference>
<evidence type="ECO:0000256" key="7">
    <source>
        <dbReference type="ARBA" id="ARBA00022729"/>
    </source>
</evidence>
<dbReference type="Gene3D" id="2.10.25.10">
    <property type="entry name" value="Laminin"/>
    <property type="match status" value="6"/>
</dbReference>
<reference evidence="24" key="1">
    <citation type="submission" date="2025-08" db="UniProtKB">
        <authorList>
            <consortium name="Ensembl"/>
        </authorList>
    </citation>
    <scope>IDENTIFICATION</scope>
</reference>
<dbReference type="PROSITE" id="PS01186">
    <property type="entry name" value="EGF_2"/>
    <property type="match status" value="1"/>
</dbReference>
<evidence type="ECO:0000256" key="5">
    <source>
        <dbReference type="ARBA" id="ARBA00022583"/>
    </source>
</evidence>
<reference evidence="24" key="2">
    <citation type="submission" date="2025-09" db="UniProtKB">
        <authorList>
            <consortium name="Ensembl"/>
        </authorList>
    </citation>
    <scope>IDENTIFICATION</scope>
</reference>
<dbReference type="GO" id="GO:0005509">
    <property type="term" value="F:calcium ion binding"/>
    <property type="evidence" value="ECO:0007669"/>
    <property type="project" value="InterPro"/>
</dbReference>
<keyword evidence="15" id="KW-0325">Glycoprotein</keyword>
<comment type="subcellular location">
    <subcellularLocation>
        <location evidence="1">Membrane</location>
        <topology evidence="1">Single-pass type I membrane protein</topology>
    </subcellularLocation>
</comment>
<feature type="domain" description="C-type lectin" evidence="23">
    <location>
        <begin position="27"/>
        <end position="140"/>
    </location>
</feature>
<evidence type="ECO:0000256" key="2">
    <source>
        <dbReference type="ARBA" id="ARBA00019822"/>
    </source>
</evidence>
<keyword evidence="12 20" id="KW-0472">Membrane</keyword>
<dbReference type="PIRSF" id="PIRSF001775">
    <property type="entry name" value="CD93/CD141"/>
    <property type="match status" value="1"/>
</dbReference>
<dbReference type="InterPro" id="IPR049883">
    <property type="entry name" value="NOTCH1_EGF-like"/>
</dbReference>
<evidence type="ECO:0000256" key="9">
    <source>
        <dbReference type="ARBA" id="ARBA00022737"/>
    </source>
</evidence>
<dbReference type="SMART" id="SM00181">
    <property type="entry name" value="EGF"/>
    <property type="match status" value="5"/>
</dbReference>
<feature type="disulfide bond" evidence="18">
    <location>
        <begin position="373"/>
        <end position="383"/>
    </location>
</feature>
<evidence type="ECO:0000256" key="11">
    <source>
        <dbReference type="ARBA" id="ARBA00022989"/>
    </source>
</evidence>
<proteinExistence type="predicted"/>
<evidence type="ECO:0000256" key="12">
    <source>
        <dbReference type="ARBA" id="ARBA00023136"/>
    </source>
</evidence>
<dbReference type="PROSITE" id="PS01187">
    <property type="entry name" value="EGF_CA"/>
    <property type="match status" value="1"/>
</dbReference>
<evidence type="ECO:0000256" key="3">
    <source>
        <dbReference type="ARBA" id="ARBA00022536"/>
    </source>
</evidence>
<evidence type="ECO:0000256" key="13">
    <source>
        <dbReference type="ARBA" id="ARBA00023157"/>
    </source>
</evidence>
<dbReference type="Proteomes" id="UP000694523">
    <property type="component" value="Unplaced"/>
</dbReference>
<dbReference type="SUPFAM" id="SSF57196">
    <property type="entry name" value="EGF/Laminin"/>
    <property type="match status" value="2"/>
</dbReference>
<dbReference type="InterPro" id="IPR016187">
    <property type="entry name" value="CTDL_fold"/>
</dbReference>
<dbReference type="PROSITE" id="PS50026">
    <property type="entry name" value="EGF_3"/>
    <property type="match status" value="1"/>
</dbReference>
<feature type="region of interest" description="Disordered" evidence="19">
    <location>
        <begin position="470"/>
        <end position="491"/>
    </location>
</feature>
<name>A0A8C6X064_9GOBI</name>
<dbReference type="PANTHER" id="PTHR14789:SF9">
    <property type="entry name" value="THROMBOMODULIN"/>
    <property type="match status" value="1"/>
</dbReference>
<keyword evidence="14" id="KW-0675">Receptor</keyword>
<dbReference type="CDD" id="cd00054">
    <property type="entry name" value="EGF_CA"/>
    <property type="match status" value="1"/>
</dbReference>
<keyword evidence="25" id="KW-1185">Reference proteome</keyword>
<evidence type="ECO:0000256" key="21">
    <source>
        <dbReference type="SAM" id="SignalP"/>
    </source>
</evidence>
<keyword evidence="3 18" id="KW-0245">EGF-like domain</keyword>
<dbReference type="SUPFAM" id="SSF57184">
    <property type="entry name" value="Growth factor receptor domain"/>
    <property type="match status" value="1"/>
</dbReference>
<feature type="signal peptide" evidence="21">
    <location>
        <begin position="1"/>
        <end position="16"/>
    </location>
</feature>
<evidence type="ECO:0000256" key="16">
    <source>
        <dbReference type="ARBA" id="ARBA00045242"/>
    </source>
</evidence>
<dbReference type="InterPro" id="IPR000742">
    <property type="entry name" value="EGF"/>
</dbReference>
<evidence type="ECO:0000256" key="14">
    <source>
        <dbReference type="ARBA" id="ARBA00023170"/>
    </source>
</evidence>
<evidence type="ECO:0000256" key="15">
    <source>
        <dbReference type="ARBA" id="ARBA00023180"/>
    </source>
</evidence>
<evidence type="ECO:0000256" key="19">
    <source>
        <dbReference type="SAM" id="MobiDB-lite"/>
    </source>
</evidence>
<dbReference type="GO" id="GO:0004888">
    <property type="term" value="F:transmembrane signaling receptor activity"/>
    <property type="evidence" value="ECO:0007669"/>
    <property type="project" value="InterPro"/>
</dbReference>
<dbReference type="GO" id="GO:0006897">
    <property type="term" value="P:endocytosis"/>
    <property type="evidence" value="ECO:0007669"/>
    <property type="project" value="UniProtKB-KW"/>
</dbReference>
<keyword evidence="7 21" id="KW-0732">Signal</keyword>
<sequence length="491" mass="53783">MRGVLLILLWVLSAAAQGELPTGGYCIGNMCFALFETIIDFEGAQNVCGQHMGNLMTVRSSVDHDTLSLLLGNTTGLHWIGLHLPKGCPDLSKELRGYEWVTTETRSDFYNWAEASPENLCQSQIDGFLCEYMFLDERCQGIQNTNVLYTTPYGFSVEDAVALPPGSVAEQPDENKQVCVSGQWIGAPWSCEIQHGGCEHRCTDDPENHPVCYCQPGFTVNSTNMLTCEPAIDDPCMKLNCAHACYKYSDSFLCTCHEGFVLENEKCINTEGWFKCVCKDGYQLNGGMCVDINECESAPCEHMCTNNAGGYDCSCYDGYKADPMSPDKCKLHCGKEECVAVCDPNNRYQCYCPDGYILEERVAHSVCIDIDECESDAHCDQDCENSFGGYECFCNPGFTLVDKTTCEIGGTIGVTEKVIVVTVAPTHRPSGVSAGGFVGIIICTVFLILLAVFFIHHILCGKGKTDSPEALKAPESPEAHSLHLVTTDTTT</sequence>
<dbReference type="InterPro" id="IPR001304">
    <property type="entry name" value="C-type_lectin-like"/>
</dbReference>
<dbReference type="SMART" id="SM00179">
    <property type="entry name" value="EGF_CA"/>
    <property type="match status" value="5"/>
</dbReference>
<dbReference type="Pfam" id="PF07645">
    <property type="entry name" value="EGF_CA"/>
    <property type="match status" value="1"/>
</dbReference>
<keyword evidence="11 20" id="KW-1133">Transmembrane helix</keyword>
<dbReference type="InterPro" id="IPR015149">
    <property type="entry name" value="Tme5_EGF-like"/>
</dbReference>
<evidence type="ECO:0000313" key="24">
    <source>
        <dbReference type="Ensembl" id="ENSNMLP00000044890.1"/>
    </source>
</evidence>
<evidence type="ECO:0000313" key="25">
    <source>
        <dbReference type="Proteomes" id="UP000694523"/>
    </source>
</evidence>
<comment type="subunit">
    <text evidence="17">Interacts with ITGAL, ITGAM and ITGB2. Interacts with thrombin/F2; this interaction switches the specificity of thrombin from a procoagulant to an anticoagulant and antifibrinolytic protease. Interacts with ANGP1 and ANGP2; these interactions significantly inhibit the generation of activated PC and TAFIa/CPB2 by the thrombin/thrombomodulin complex. Interacts with PF4; this interaction enhances generation of activated protein C. Interacts with HMGB1; this interaction inhibits HMGB1 inflammatory activity.</text>
</comment>
<feature type="domain" description="EGF-like" evidence="22">
    <location>
        <begin position="369"/>
        <end position="407"/>
    </location>
</feature>
<dbReference type="FunFam" id="2.10.25.10:FF:000009">
    <property type="entry name" value="Low-density lipoprotein receptor isoform 1"/>
    <property type="match status" value="1"/>
</dbReference>
<evidence type="ECO:0000259" key="23">
    <source>
        <dbReference type="PROSITE" id="PS50041"/>
    </source>
</evidence>
<accession>A0A8C6X064</accession>
<dbReference type="Gene3D" id="3.10.100.10">
    <property type="entry name" value="Mannose-Binding Protein A, subunit A"/>
    <property type="match status" value="1"/>
</dbReference>
<evidence type="ECO:0000256" key="1">
    <source>
        <dbReference type="ARBA" id="ARBA00004479"/>
    </source>
</evidence>
<keyword evidence="5" id="KW-0254">Endocytosis</keyword>
<dbReference type="InterPro" id="IPR009030">
    <property type="entry name" value="Growth_fac_rcpt_cys_sf"/>
</dbReference>
<dbReference type="PROSITE" id="PS00010">
    <property type="entry name" value="ASX_HYDROXYL"/>
    <property type="match status" value="2"/>
</dbReference>
<dbReference type="SUPFAM" id="SSF56436">
    <property type="entry name" value="C-type lectin-like"/>
    <property type="match status" value="1"/>
</dbReference>
<keyword evidence="13 18" id="KW-1015">Disulfide bond</keyword>
<organism evidence="24 25">
    <name type="scientific">Neogobius melanostomus</name>
    <name type="common">round goby</name>
    <dbReference type="NCBI Taxonomy" id="47308"/>
    <lineage>
        <taxon>Eukaryota</taxon>
        <taxon>Metazoa</taxon>
        <taxon>Chordata</taxon>
        <taxon>Craniata</taxon>
        <taxon>Vertebrata</taxon>
        <taxon>Euteleostomi</taxon>
        <taxon>Actinopterygii</taxon>
        <taxon>Neopterygii</taxon>
        <taxon>Teleostei</taxon>
        <taxon>Neoteleostei</taxon>
        <taxon>Acanthomorphata</taxon>
        <taxon>Gobiaria</taxon>
        <taxon>Gobiiformes</taxon>
        <taxon>Gobioidei</taxon>
        <taxon>Gobiidae</taxon>
        <taxon>Benthophilinae</taxon>
        <taxon>Neogobiini</taxon>
        <taxon>Neogobius</taxon>
    </lineage>
</organism>
<dbReference type="Ensembl" id="ENSNMLT00000049819.1">
    <property type="protein sequence ID" value="ENSNMLP00000044890.1"/>
    <property type="gene ID" value="ENSNMLG00000027118.1"/>
</dbReference>
<comment type="function">
    <text evidence="16">Endothelial cell receptor that plays a critical role in regulating several physiological processes including hemostasis, coagulation, fibrinolysis, inflammation, and angiogenesis. Acts as a cofactor for thrombin activation of protein C/PROC on the surface of vascular endothelial cells leading to initiation of the activated protein C anticoagulant pathway. Also accelerates the activation of the plasma carboxypeptidase B2/CPB2, which catalyzes removal of C-terminal basic amino acids from its substrates including kinins or anaphylatoxins leading to fibrinolysis inhibition. Plays critical protective roles in changing the cleavage specificity of protease-activated receptor 1/PAR1, inhibiting endothelial cell permeability and inflammation. Suppresses inflammation distinctly from its anticoagulant cofactor activity by sequestering HMGB1 thereby preventing it from engaging cellular receptors such as RAGE and contributing to the inflammatory response.</text>
</comment>
<evidence type="ECO:0000256" key="6">
    <source>
        <dbReference type="ARBA" id="ARBA00022692"/>
    </source>
</evidence>
<dbReference type="InterPro" id="IPR001881">
    <property type="entry name" value="EGF-like_Ca-bd_dom"/>
</dbReference>
<keyword evidence="8" id="KW-0430">Lectin</keyword>
<dbReference type="GO" id="GO:0030246">
    <property type="term" value="F:carbohydrate binding"/>
    <property type="evidence" value="ECO:0007669"/>
    <property type="project" value="UniProtKB-KW"/>
</dbReference>
<keyword evidence="9" id="KW-0677">Repeat</keyword>
<feature type="transmembrane region" description="Helical" evidence="20">
    <location>
        <begin position="434"/>
        <end position="455"/>
    </location>
</feature>
<dbReference type="Pfam" id="PF09064">
    <property type="entry name" value="EGF_Tme5"/>
    <property type="match status" value="1"/>
</dbReference>